<dbReference type="InterPro" id="IPR010380">
    <property type="entry name" value="DUF975"/>
</dbReference>
<feature type="transmembrane region" description="Helical" evidence="1">
    <location>
        <begin position="63"/>
        <end position="83"/>
    </location>
</feature>
<keyword evidence="3" id="KW-1185">Reference proteome</keyword>
<evidence type="ECO:0000313" key="3">
    <source>
        <dbReference type="Proteomes" id="UP000317093"/>
    </source>
</evidence>
<dbReference type="AlphaFoldDB" id="A0A518B842"/>
<protein>
    <recommendedName>
        <fullName evidence="4">Glycerophosphoryl diester phosphodiesterase membrane domain-containing protein</fullName>
    </recommendedName>
</protein>
<keyword evidence="1" id="KW-0812">Transmembrane</keyword>
<evidence type="ECO:0000256" key="1">
    <source>
        <dbReference type="SAM" id="Phobius"/>
    </source>
</evidence>
<keyword evidence="1" id="KW-1133">Transmembrane helix</keyword>
<dbReference type="Proteomes" id="UP000317093">
    <property type="component" value="Chromosome"/>
</dbReference>
<feature type="transmembrane region" description="Helical" evidence="1">
    <location>
        <begin position="28"/>
        <end position="51"/>
    </location>
</feature>
<gene>
    <name evidence="2" type="ORF">Pan216_40140</name>
</gene>
<dbReference type="PANTHER" id="PTHR40076">
    <property type="entry name" value="MEMBRANE PROTEIN-RELATED"/>
    <property type="match status" value="1"/>
</dbReference>
<keyword evidence="1" id="KW-0472">Membrane</keyword>
<dbReference type="RefSeq" id="WP_145260377.1">
    <property type="nucleotide sequence ID" value="NZ_CP036279.1"/>
</dbReference>
<accession>A0A518B842</accession>
<name>A0A518B842_9BACT</name>
<proteinExistence type="predicted"/>
<feature type="transmembrane region" description="Helical" evidence="1">
    <location>
        <begin position="182"/>
        <end position="209"/>
    </location>
</feature>
<dbReference type="PANTHER" id="PTHR40076:SF1">
    <property type="entry name" value="MEMBRANE PROTEIN"/>
    <property type="match status" value="1"/>
</dbReference>
<organism evidence="2 3">
    <name type="scientific">Kolteria novifilia</name>
    <dbReference type="NCBI Taxonomy" id="2527975"/>
    <lineage>
        <taxon>Bacteria</taxon>
        <taxon>Pseudomonadati</taxon>
        <taxon>Planctomycetota</taxon>
        <taxon>Planctomycetia</taxon>
        <taxon>Kolteriales</taxon>
        <taxon>Kolteriaceae</taxon>
        <taxon>Kolteria</taxon>
    </lineage>
</organism>
<dbReference type="KEGG" id="knv:Pan216_40140"/>
<sequence length="243" mass="26534">MSAEPFSQNTLRAGDVISTSWEIYNKRLSICLGAGLLTLLIGMLLGVPAAAPPLRQFAVGRGVWGLIQTLIMLFFYLGLDLMLLKVVRGERTDIGELFSGGKYYLTALVNMIVIYIAFGILGIVIALCSFVPILLIPLALAAMFFSFMVTLVFWPFLYIVIDEKPQGIEALKRANELTKGNYGAMVIIFLYMLGLGFVGALACGVGLFYTLPLCFTTLTTAYVKLRGEATVMETAPSSMPEIE</sequence>
<evidence type="ECO:0008006" key="4">
    <source>
        <dbReference type="Google" id="ProtNLM"/>
    </source>
</evidence>
<evidence type="ECO:0000313" key="2">
    <source>
        <dbReference type="EMBL" id="QDU63139.1"/>
    </source>
</evidence>
<feature type="transmembrane region" description="Helical" evidence="1">
    <location>
        <begin position="133"/>
        <end position="161"/>
    </location>
</feature>
<dbReference type="EMBL" id="CP036279">
    <property type="protein sequence ID" value="QDU63139.1"/>
    <property type="molecule type" value="Genomic_DNA"/>
</dbReference>
<reference evidence="2 3" key="1">
    <citation type="submission" date="2019-02" db="EMBL/GenBank/DDBJ databases">
        <title>Deep-cultivation of Planctomycetes and their phenomic and genomic characterization uncovers novel biology.</title>
        <authorList>
            <person name="Wiegand S."/>
            <person name="Jogler M."/>
            <person name="Boedeker C."/>
            <person name="Pinto D."/>
            <person name="Vollmers J."/>
            <person name="Rivas-Marin E."/>
            <person name="Kohn T."/>
            <person name="Peeters S.H."/>
            <person name="Heuer A."/>
            <person name="Rast P."/>
            <person name="Oberbeckmann S."/>
            <person name="Bunk B."/>
            <person name="Jeske O."/>
            <person name="Meyerdierks A."/>
            <person name="Storesund J.E."/>
            <person name="Kallscheuer N."/>
            <person name="Luecker S."/>
            <person name="Lage O.M."/>
            <person name="Pohl T."/>
            <person name="Merkel B.J."/>
            <person name="Hornburger P."/>
            <person name="Mueller R.-W."/>
            <person name="Bruemmer F."/>
            <person name="Labrenz M."/>
            <person name="Spormann A.M."/>
            <person name="Op den Camp H."/>
            <person name="Overmann J."/>
            <person name="Amann R."/>
            <person name="Jetten M.S.M."/>
            <person name="Mascher T."/>
            <person name="Medema M.H."/>
            <person name="Devos D.P."/>
            <person name="Kaster A.-K."/>
            <person name="Ovreas L."/>
            <person name="Rohde M."/>
            <person name="Galperin M.Y."/>
            <person name="Jogler C."/>
        </authorList>
    </citation>
    <scope>NUCLEOTIDE SEQUENCE [LARGE SCALE GENOMIC DNA]</scope>
    <source>
        <strain evidence="2 3">Pan216</strain>
    </source>
</reference>
<dbReference type="OrthoDB" id="4829830at2"/>
<feature type="transmembrane region" description="Helical" evidence="1">
    <location>
        <begin position="103"/>
        <end position="127"/>
    </location>
</feature>